<keyword evidence="1" id="KW-1133">Transmembrane helix</keyword>
<accession>A0ABT9PFN8</accession>
<dbReference type="EMBL" id="JAUSQZ010000001">
    <property type="protein sequence ID" value="MDP9830985.1"/>
    <property type="molecule type" value="Genomic_DNA"/>
</dbReference>
<keyword evidence="3" id="KW-0378">Hydrolase</keyword>
<keyword evidence="1" id="KW-0472">Membrane</keyword>
<evidence type="ECO:0000259" key="2">
    <source>
        <dbReference type="Pfam" id="PF12146"/>
    </source>
</evidence>
<dbReference type="InterPro" id="IPR029058">
    <property type="entry name" value="AB_hydrolase_fold"/>
</dbReference>
<dbReference type="EC" id="3.1.1.1" evidence="3"/>
<keyword evidence="1" id="KW-0812">Transmembrane</keyword>
<evidence type="ECO:0000256" key="1">
    <source>
        <dbReference type="SAM" id="Phobius"/>
    </source>
</evidence>
<evidence type="ECO:0000313" key="4">
    <source>
        <dbReference type="Proteomes" id="UP001235712"/>
    </source>
</evidence>
<dbReference type="RefSeq" id="WP_307250320.1">
    <property type="nucleotide sequence ID" value="NZ_JAUSQZ010000001.1"/>
</dbReference>
<dbReference type="Gene3D" id="3.40.50.1820">
    <property type="entry name" value="alpha/beta hydrolase"/>
    <property type="match status" value="1"/>
</dbReference>
<dbReference type="Pfam" id="PF12146">
    <property type="entry name" value="Hydrolase_4"/>
    <property type="match status" value="1"/>
</dbReference>
<dbReference type="Proteomes" id="UP001235712">
    <property type="component" value="Unassembled WGS sequence"/>
</dbReference>
<evidence type="ECO:0000313" key="3">
    <source>
        <dbReference type="EMBL" id="MDP9830985.1"/>
    </source>
</evidence>
<feature type="domain" description="Serine aminopeptidase S33" evidence="2">
    <location>
        <begin position="110"/>
        <end position="271"/>
    </location>
</feature>
<sequence>MTTVTLSSAVARGAREFGENMSPASEQSAPGAGARRVMKVCAAVVVVLVVLIGGLYVFPLSNERLQNPRPRVISFVEAAAVAQNAAETDAVDDQVRPECRSLARIHPEKTAKSVLMLHGYTSCPKDYVQLAEVFYDRGYNVYAPREPHHGLLDADQAQEVSTGSLAEYADEAMNVVAGLGEETGVIGLSGGAVLATWLAEFRTDTVAHLLALSPFYQPASSQAPAFAIKPLIVLYGFRLLPNRRVGDTNFTLSGLAQYLRVGRNLRDDPTSGKLRTVAVATSAKDPFIDREKAVEVPTRLAEANGLKVRTHEFGPETGLGHNIVNPDALGPRSDEILGLYVDLYEQG</sequence>
<protein>
    <submittedName>
        <fullName evidence="3">Carboxylesterase</fullName>
        <ecNumber evidence="3">3.1.1.1</ecNumber>
    </submittedName>
</protein>
<feature type="transmembrane region" description="Helical" evidence="1">
    <location>
        <begin position="40"/>
        <end position="58"/>
    </location>
</feature>
<proteinExistence type="predicted"/>
<dbReference type="SUPFAM" id="SSF53474">
    <property type="entry name" value="alpha/beta-Hydrolases"/>
    <property type="match status" value="1"/>
</dbReference>
<dbReference type="GO" id="GO:0106435">
    <property type="term" value="F:carboxylesterase activity"/>
    <property type="evidence" value="ECO:0007669"/>
    <property type="project" value="UniProtKB-EC"/>
</dbReference>
<gene>
    <name evidence="3" type="ORF">J2S57_006734</name>
</gene>
<comment type="caution">
    <text evidence="3">The sequence shown here is derived from an EMBL/GenBank/DDBJ whole genome shotgun (WGS) entry which is preliminary data.</text>
</comment>
<keyword evidence="4" id="KW-1185">Reference proteome</keyword>
<reference evidence="3 4" key="1">
    <citation type="submission" date="2023-07" db="EMBL/GenBank/DDBJ databases">
        <title>Sequencing the genomes of 1000 actinobacteria strains.</title>
        <authorList>
            <person name="Klenk H.-P."/>
        </authorList>
    </citation>
    <scope>NUCLEOTIDE SEQUENCE [LARGE SCALE GENOMIC DNA]</scope>
    <source>
        <strain evidence="3 4">DSM 44388</strain>
    </source>
</reference>
<dbReference type="InterPro" id="IPR022742">
    <property type="entry name" value="Hydrolase_4"/>
</dbReference>
<name>A0ABT9PFN8_9ACTN</name>
<organism evidence="3 4">
    <name type="scientific">Kineosporia succinea</name>
    <dbReference type="NCBI Taxonomy" id="84632"/>
    <lineage>
        <taxon>Bacteria</taxon>
        <taxon>Bacillati</taxon>
        <taxon>Actinomycetota</taxon>
        <taxon>Actinomycetes</taxon>
        <taxon>Kineosporiales</taxon>
        <taxon>Kineosporiaceae</taxon>
        <taxon>Kineosporia</taxon>
    </lineage>
</organism>